<reference evidence="2" key="1">
    <citation type="submission" date="2018-05" db="EMBL/GenBank/DDBJ databases">
        <authorList>
            <person name="Lanie J.A."/>
            <person name="Ng W.-L."/>
            <person name="Kazmierczak K.M."/>
            <person name="Andrzejewski T.M."/>
            <person name="Davidsen T.M."/>
            <person name="Wayne K.J."/>
            <person name="Tettelin H."/>
            <person name="Glass J.I."/>
            <person name="Rusch D."/>
            <person name="Podicherti R."/>
            <person name="Tsui H.-C.T."/>
            <person name="Winkler M.E."/>
        </authorList>
    </citation>
    <scope>NUCLEOTIDE SEQUENCE</scope>
</reference>
<dbReference type="AlphaFoldDB" id="A0A382B9D6"/>
<accession>A0A382B9D6</accession>
<dbReference type="EMBL" id="UINC01028603">
    <property type="protein sequence ID" value="SVB09873.1"/>
    <property type="molecule type" value="Genomic_DNA"/>
</dbReference>
<evidence type="ECO:0000259" key="1">
    <source>
        <dbReference type="Pfam" id="PF25109"/>
    </source>
</evidence>
<name>A0A382B9D6_9ZZZZ</name>
<dbReference type="InterPro" id="IPR023214">
    <property type="entry name" value="HAD_sf"/>
</dbReference>
<dbReference type="SUPFAM" id="SSF56784">
    <property type="entry name" value="HAD-like"/>
    <property type="match status" value="1"/>
</dbReference>
<dbReference type="Gene3D" id="3.40.50.1000">
    <property type="entry name" value="HAD superfamily/HAD-like"/>
    <property type="match status" value="1"/>
</dbReference>
<dbReference type="InterPro" id="IPR036412">
    <property type="entry name" value="HAD-like_sf"/>
</dbReference>
<evidence type="ECO:0000313" key="2">
    <source>
        <dbReference type="EMBL" id="SVB09873.1"/>
    </source>
</evidence>
<protein>
    <recommendedName>
        <fullName evidence="1">Polynucleotide kinase PNKP phosphatase domain-containing protein</fullName>
    </recommendedName>
</protein>
<feature type="domain" description="Polynucleotide kinase PNKP phosphatase" evidence="1">
    <location>
        <begin position="55"/>
        <end position="133"/>
    </location>
</feature>
<gene>
    <name evidence="2" type="ORF">METZ01_LOCUS162727</name>
</gene>
<feature type="non-terminal residue" evidence="2">
    <location>
        <position position="1"/>
    </location>
</feature>
<proteinExistence type="predicted"/>
<dbReference type="InterPro" id="IPR056782">
    <property type="entry name" value="HAD_PNKP"/>
</dbReference>
<dbReference type="Pfam" id="PF25109">
    <property type="entry name" value="HAD_PNKP"/>
    <property type="match status" value="1"/>
</dbReference>
<sequence length="140" mass="15441">VISDASARQHHLDGPVRDWWAFFDASVDDPPIAEGLGLATSLARDRVVALVTARPARLAPTTLAWLDRHGVQWDLIAMRTDDDHRTSSDTKRDLLADLRVAGYQPVLALDDDVSNLAMYRAEGVATIYVHSGYYDDRPGA</sequence>
<organism evidence="2">
    <name type="scientific">marine metagenome</name>
    <dbReference type="NCBI Taxonomy" id="408172"/>
    <lineage>
        <taxon>unclassified sequences</taxon>
        <taxon>metagenomes</taxon>
        <taxon>ecological metagenomes</taxon>
    </lineage>
</organism>